<dbReference type="InterPro" id="IPR012347">
    <property type="entry name" value="Ferritin-like"/>
</dbReference>
<dbReference type="RefSeq" id="XP_004367534.1">
    <property type="nucleotide sequence ID" value="XM_004367477.1"/>
</dbReference>
<dbReference type="InterPro" id="IPR009078">
    <property type="entry name" value="Ferritin-like_SF"/>
</dbReference>
<dbReference type="AlphaFoldDB" id="L8HC13"/>
<dbReference type="GO" id="GO:0008199">
    <property type="term" value="F:ferric iron binding"/>
    <property type="evidence" value="ECO:0007669"/>
    <property type="project" value="InterPro"/>
</dbReference>
<organism evidence="2 3">
    <name type="scientific">Acanthamoeba castellanii (strain ATCC 30010 / Neff)</name>
    <dbReference type="NCBI Taxonomy" id="1257118"/>
    <lineage>
        <taxon>Eukaryota</taxon>
        <taxon>Amoebozoa</taxon>
        <taxon>Discosea</taxon>
        <taxon>Longamoebia</taxon>
        <taxon>Centramoebida</taxon>
        <taxon>Acanthamoebidae</taxon>
        <taxon>Acanthamoeba</taxon>
    </lineage>
</organism>
<evidence type="ECO:0000313" key="2">
    <source>
        <dbReference type="EMBL" id="ELR22278.1"/>
    </source>
</evidence>
<dbReference type="EMBL" id="KB007885">
    <property type="protein sequence ID" value="ELR22278.1"/>
    <property type="molecule type" value="Genomic_DNA"/>
</dbReference>
<dbReference type="KEGG" id="acan:ACA1_251610"/>
<feature type="domain" description="Ferritin/DPS" evidence="1">
    <location>
        <begin position="29"/>
        <end position="150"/>
    </location>
</feature>
<gene>
    <name evidence="2" type="ORF">ACA1_251610</name>
</gene>
<dbReference type="VEuPathDB" id="AmoebaDB:ACA1_251610"/>
<name>L8HC13_ACACF</name>
<dbReference type="SUPFAM" id="SSF47240">
    <property type="entry name" value="Ferritin-like"/>
    <property type="match status" value="1"/>
</dbReference>
<proteinExistence type="predicted"/>
<dbReference type="InterPro" id="IPR008331">
    <property type="entry name" value="Ferritin_DPS_dom"/>
</dbReference>
<evidence type="ECO:0000313" key="3">
    <source>
        <dbReference type="Proteomes" id="UP000011083"/>
    </source>
</evidence>
<dbReference type="Gene3D" id="1.20.1260.10">
    <property type="match status" value="1"/>
</dbReference>
<dbReference type="GeneID" id="14923208"/>
<sequence length="171" mass="19466">MAQVQVQREPVVPNIGLNEKVLSETAFVLNTAISDEVILALRTTNYAYNVVDPRAAMFIDLFKTQFKEQEVLADKIARHIRGLGYKVPNLSEKLRFTRIDVPKEGEWPDCNTMITNLLNNHETIVQNLCKDRERVKDLGVKAIEDLILEWAWQLRTHIQTQTGGTGGKAQH</sequence>
<reference evidence="2 3" key="1">
    <citation type="journal article" date="2013" name="Genome Biol.">
        <title>Genome of Acanthamoeba castellanii highlights extensive lateral gene transfer and early evolution of tyrosine kinase signaling.</title>
        <authorList>
            <person name="Clarke M."/>
            <person name="Lohan A.J."/>
            <person name="Liu B."/>
            <person name="Lagkouvardos I."/>
            <person name="Roy S."/>
            <person name="Zafar N."/>
            <person name="Bertelli C."/>
            <person name="Schilde C."/>
            <person name="Kianianmomeni A."/>
            <person name="Burglin T.R."/>
            <person name="Frech C."/>
            <person name="Turcotte B."/>
            <person name="Kopec K.O."/>
            <person name="Synnott J.M."/>
            <person name="Choo C."/>
            <person name="Paponov I."/>
            <person name="Finkler A."/>
            <person name="Soon Heng Tan C."/>
            <person name="Hutchins A.P."/>
            <person name="Weinmeier T."/>
            <person name="Rattei T."/>
            <person name="Chu J.S."/>
            <person name="Gimenez G."/>
            <person name="Irimia M."/>
            <person name="Rigden D.J."/>
            <person name="Fitzpatrick D.A."/>
            <person name="Lorenzo-Morales J."/>
            <person name="Bateman A."/>
            <person name="Chiu C.H."/>
            <person name="Tang P."/>
            <person name="Hegemann P."/>
            <person name="Fromm H."/>
            <person name="Raoult D."/>
            <person name="Greub G."/>
            <person name="Miranda-Saavedra D."/>
            <person name="Chen N."/>
            <person name="Nash P."/>
            <person name="Ginger M.L."/>
            <person name="Horn M."/>
            <person name="Schaap P."/>
            <person name="Caler L."/>
            <person name="Loftus B."/>
        </authorList>
    </citation>
    <scope>NUCLEOTIDE SEQUENCE [LARGE SCALE GENOMIC DNA]</scope>
    <source>
        <strain evidence="2 3">Neff</strain>
    </source>
</reference>
<dbReference type="Proteomes" id="UP000011083">
    <property type="component" value="Unassembled WGS sequence"/>
</dbReference>
<dbReference type="Pfam" id="PF00210">
    <property type="entry name" value="Ferritin"/>
    <property type="match status" value="1"/>
</dbReference>
<protein>
    <submittedName>
        <fullName evidence="2">Ferritin, Dps family protein</fullName>
    </submittedName>
</protein>
<keyword evidence="3" id="KW-1185">Reference proteome</keyword>
<accession>L8HC13</accession>
<evidence type="ECO:0000259" key="1">
    <source>
        <dbReference type="Pfam" id="PF00210"/>
    </source>
</evidence>